<reference evidence="1" key="1">
    <citation type="submission" date="2021-02" db="EMBL/GenBank/DDBJ databases">
        <authorList>
            <person name="Nowell W R."/>
        </authorList>
    </citation>
    <scope>NUCLEOTIDE SEQUENCE</scope>
    <source>
        <strain evidence="1">Ploen Becks lab</strain>
    </source>
</reference>
<protein>
    <submittedName>
        <fullName evidence="1">Uncharacterized protein</fullName>
    </submittedName>
</protein>
<sequence>MVHLKINFLVIGSSYIQIWNLSSSNEGSSILINGFLLTVLDDFSFVAYSGNGTLAFYNILKKDLIFQKSFNVLEIVALNVMKNGDLFLNFVVSFQKRCLLYLKSFSTLNTFLELNSLIIRLFCILRSPRKLQKSSSSCCLTIPIEFF</sequence>
<accession>A0A814DV04</accession>
<evidence type="ECO:0000313" key="2">
    <source>
        <dbReference type="Proteomes" id="UP000663879"/>
    </source>
</evidence>
<gene>
    <name evidence="1" type="ORF">OXX778_LOCUS14397</name>
</gene>
<dbReference type="EMBL" id="CAJNOC010002960">
    <property type="protein sequence ID" value="CAF0960024.1"/>
    <property type="molecule type" value="Genomic_DNA"/>
</dbReference>
<name>A0A814DV04_9BILA</name>
<evidence type="ECO:0000313" key="1">
    <source>
        <dbReference type="EMBL" id="CAF0960024.1"/>
    </source>
</evidence>
<organism evidence="1 2">
    <name type="scientific">Brachionus calyciflorus</name>
    <dbReference type="NCBI Taxonomy" id="104777"/>
    <lineage>
        <taxon>Eukaryota</taxon>
        <taxon>Metazoa</taxon>
        <taxon>Spiralia</taxon>
        <taxon>Gnathifera</taxon>
        <taxon>Rotifera</taxon>
        <taxon>Eurotatoria</taxon>
        <taxon>Monogononta</taxon>
        <taxon>Pseudotrocha</taxon>
        <taxon>Ploima</taxon>
        <taxon>Brachionidae</taxon>
        <taxon>Brachionus</taxon>
    </lineage>
</organism>
<dbReference type="Proteomes" id="UP000663879">
    <property type="component" value="Unassembled WGS sequence"/>
</dbReference>
<proteinExistence type="predicted"/>
<comment type="caution">
    <text evidence="1">The sequence shown here is derived from an EMBL/GenBank/DDBJ whole genome shotgun (WGS) entry which is preliminary data.</text>
</comment>
<keyword evidence="2" id="KW-1185">Reference proteome</keyword>
<dbReference type="AlphaFoldDB" id="A0A814DV04"/>